<organism evidence="2 3">
    <name type="scientific">Cyclostephanos tholiformis</name>
    <dbReference type="NCBI Taxonomy" id="382380"/>
    <lineage>
        <taxon>Eukaryota</taxon>
        <taxon>Sar</taxon>
        <taxon>Stramenopiles</taxon>
        <taxon>Ochrophyta</taxon>
        <taxon>Bacillariophyta</taxon>
        <taxon>Coscinodiscophyceae</taxon>
        <taxon>Thalassiosirophycidae</taxon>
        <taxon>Stephanodiscales</taxon>
        <taxon>Stephanodiscaceae</taxon>
        <taxon>Cyclostephanos</taxon>
    </lineage>
</organism>
<evidence type="ECO:0008006" key="4">
    <source>
        <dbReference type="Google" id="ProtNLM"/>
    </source>
</evidence>
<dbReference type="AlphaFoldDB" id="A0ABD3RCS2"/>
<sequence>MNIANSTIVKMSIANVMRLSATAALLLSMVTCSATKSYMRNHPYVNSRPNEIAHDSKNIQRGMIMNMFESDQEKTLNRRPASGTVKDGTNEQDKHIDLSVTTPETDSIMIAGTKTIIKGTLFNEEVLHEMVVKEKPKPPQQAETKNTNSKPNETTGSKSKKKSTSKASTASSKSAKSQSFKAPTASGKILMTINAVFRISNVTVEPDQNKRRQLTVPEQDISAIMEKTIQYMVKSSLTANQSLIAVNITYINEVVPDEILSGTAIGSQLTLTENCDRCENQRETTIMNSTVISFLNQSIYNGNFTKFFQMNAYAQCANKCPDVQYGSVVGGTFNETDSCEPIKCPYHYCSDCNADFLKTHIKANNVKTHLKSVVAADHVEANHKSVV</sequence>
<reference evidence="2 3" key="1">
    <citation type="submission" date="2024-10" db="EMBL/GenBank/DDBJ databases">
        <title>Updated reference genomes for cyclostephanoid diatoms.</title>
        <authorList>
            <person name="Roberts W.R."/>
            <person name="Alverson A.J."/>
        </authorList>
    </citation>
    <scope>NUCLEOTIDE SEQUENCE [LARGE SCALE GENOMIC DNA]</scope>
    <source>
        <strain evidence="2 3">AJA228-03</strain>
    </source>
</reference>
<dbReference type="Proteomes" id="UP001530377">
    <property type="component" value="Unassembled WGS sequence"/>
</dbReference>
<gene>
    <name evidence="2" type="ORF">ACHAXA_001057</name>
</gene>
<accession>A0ABD3RCS2</accession>
<dbReference type="EMBL" id="JALLPB020000313">
    <property type="protein sequence ID" value="KAL3810668.1"/>
    <property type="molecule type" value="Genomic_DNA"/>
</dbReference>
<keyword evidence="3" id="KW-1185">Reference proteome</keyword>
<feature type="compositionally biased region" description="Basic and acidic residues" evidence="1">
    <location>
        <begin position="88"/>
        <end position="97"/>
    </location>
</feature>
<feature type="compositionally biased region" description="Polar residues" evidence="1">
    <location>
        <begin position="141"/>
        <end position="153"/>
    </location>
</feature>
<name>A0ABD3RCS2_9STRA</name>
<comment type="caution">
    <text evidence="2">The sequence shown here is derived from an EMBL/GenBank/DDBJ whole genome shotgun (WGS) entry which is preliminary data.</text>
</comment>
<protein>
    <recommendedName>
        <fullName evidence="4">C2H2-type domain-containing protein</fullName>
    </recommendedName>
</protein>
<feature type="region of interest" description="Disordered" evidence="1">
    <location>
        <begin position="131"/>
        <end position="181"/>
    </location>
</feature>
<proteinExistence type="predicted"/>
<feature type="compositionally biased region" description="Low complexity" evidence="1">
    <location>
        <begin position="165"/>
        <end position="181"/>
    </location>
</feature>
<feature type="region of interest" description="Disordered" evidence="1">
    <location>
        <begin position="71"/>
        <end position="100"/>
    </location>
</feature>
<evidence type="ECO:0000256" key="1">
    <source>
        <dbReference type="SAM" id="MobiDB-lite"/>
    </source>
</evidence>
<evidence type="ECO:0000313" key="2">
    <source>
        <dbReference type="EMBL" id="KAL3810668.1"/>
    </source>
</evidence>
<evidence type="ECO:0000313" key="3">
    <source>
        <dbReference type="Proteomes" id="UP001530377"/>
    </source>
</evidence>